<dbReference type="SUPFAM" id="SSF52096">
    <property type="entry name" value="ClpP/crotonase"/>
    <property type="match status" value="1"/>
</dbReference>
<dbReference type="RefSeq" id="WP_205559692.1">
    <property type="nucleotide sequence ID" value="NZ_JACGEP010000043.1"/>
</dbReference>
<reference evidence="2" key="1">
    <citation type="submission" date="2020-07" db="EMBL/GenBank/DDBJ databases">
        <title>A pangenomic view of the genus Pectobacterium provides insights into genome organization, phylogeny, and virulence.</title>
        <authorList>
            <person name="Jonkheer E."/>
            <person name="Brankovics B."/>
            <person name="Houwers I."/>
            <person name="Van Der Wolf J."/>
            <person name="Bonants P."/>
            <person name="Vreeburg R."/>
            <person name="Bollema R."/>
            <person name="De Haan J."/>
            <person name="Berke L."/>
            <person name="De Ridder D."/>
            <person name="Smit S."/>
            <person name="Van Der Lee T.A.J."/>
        </authorList>
    </citation>
    <scope>NUCLEOTIDE SEQUENCE</scope>
    <source>
        <strain evidence="2">NAK:433</strain>
    </source>
</reference>
<dbReference type="GO" id="GO:0008233">
    <property type="term" value="F:peptidase activity"/>
    <property type="evidence" value="ECO:0007669"/>
    <property type="project" value="UniProtKB-KW"/>
</dbReference>
<organism evidence="2 3">
    <name type="scientific">Pectobacterium brasiliense</name>
    <dbReference type="NCBI Taxonomy" id="180957"/>
    <lineage>
        <taxon>Bacteria</taxon>
        <taxon>Pseudomonadati</taxon>
        <taxon>Pseudomonadota</taxon>
        <taxon>Gammaproteobacteria</taxon>
        <taxon>Enterobacterales</taxon>
        <taxon>Pectobacteriaceae</taxon>
        <taxon>Pectobacterium</taxon>
    </lineage>
</organism>
<protein>
    <submittedName>
        <fullName evidence="2">ATP-dependent Clp protease proteolytic subunit</fullName>
    </submittedName>
</protein>
<evidence type="ECO:0000256" key="1">
    <source>
        <dbReference type="SAM" id="Phobius"/>
    </source>
</evidence>
<dbReference type="Pfam" id="PF00574">
    <property type="entry name" value="CLP_protease"/>
    <property type="match status" value="1"/>
</dbReference>
<accession>A0AAE3BFZ2</accession>
<keyword evidence="1" id="KW-0472">Membrane</keyword>
<dbReference type="Gene3D" id="3.90.226.10">
    <property type="entry name" value="2-enoyl-CoA Hydratase, Chain A, domain 1"/>
    <property type="match status" value="1"/>
</dbReference>
<dbReference type="InterPro" id="IPR023562">
    <property type="entry name" value="ClpP/TepA"/>
</dbReference>
<feature type="transmembrane region" description="Helical" evidence="1">
    <location>
        <begin position="73"/>
        <end position="94"/>
    </location>
</feature>
<keyword evidence="2" id="KW-0645">Protease</keyword>
<gene>
    <name evidence="2" type="ORF">H4F45_16650</name>
</gene>
<evidence type="ECO:0000313" key="2">
    <source>
        <dbReference type="EMBL" id="MBN3053076.1"/>
    </source>
</evidence>
<comment type="caution">
    <text evidence="2">The sequence shown here is derived from an EMBL/GenBank/DDBJ whole genome shotgun (WGS) entry which is preliminary data.</text>
</comment>
<dbReference type="InterPro" id="IPR029045">
    <property type="entry name" value="ClpP/crotonase-like_dom_sf"/>
</dbReference>
<dbReference type="GO" id="GO:0006508">
    <property type="term" value="P:proteolysis"/>
    <property type="evidence" value="ECO:0007669"/>
    <property type="project" value="UniProtKB-KW"/>
</dbReference>
<keyword evidence="1" id="KW-1133">Transmembrane helix</keyword>
<evidence type="ECO:0000313" key="3">
    <source>
        <dbReference type="Proteomes" id="UP000768524"/>
    </source>
</evidence>
<dbReference type="EMBL" id="JACGEP010000043">
    <property type="protein sequence ID" value="MBN3053076.1"/>
    <property type="molecule type" value="Genomic_DNA"/>
</dbReference>
<name>A0AAE3BFZ2_9GAMM</name>
<proteinExistence type="predicted"/>
<keyword evidence="1" id="KW-0812">Transmembrane</keyword>
<dbReference type="AlphaFoldDB" id="A0AAE3BFZ2"/>
<sequence length="194" mass="22502">MPYEPKKLPSIKVFLLQKSIDKKDARVYEIINFLNNDKSNRKVIIRFNYNGGGSVPVVEELVDTLMSIDDREISLVFTGYAISAAAYVLAYFAFYNQKNNIIVSATEPLCVVYHRPRLLNGRKHIFVEDIPSGRKLTESEKYIIRMTSEFDKVFESMWQTLERLNWTIAPHMPDVYTNKGDVSLPFEKGRINKR</sequence>
<keyword evidence="2" id="KW-0378">Hydrolase</keyword>
<dbReference type="Proteomes" id="UP000768524">
    <property type="component" value="Unassembled WGS sequence"/>
</dbReference>